<dbReference type="Proteomes" id="UP000031668">
    <property type="component" value="Unassembled WGS sequence"/>
</dbReference>
<organism evidence="1 2">
    <name type="scientific">Thelohanellus kitauei</name>
    <name type="common">Myxosporean</name>
    <dbReference type="NCBI Taxonomy" id="669202"/>
    <lineage>
        <taxon>Eukaryota</taxon>
        <taxon>Metazoa</taxon>
        <taxon>Cnidaria</taxon>
        <taxon>Myxozoa</taxon>
        <taxon>Myxosporea</taxon>
        <taxon>Bivalvulida</taxon>
        <taxon>Platysporina</taxon>
        <taxon>Myxobolidae</taxon>
        <taxon>Thelohanellus</taxon>
    </lineage>
</organism>
<keyword evidence="2" id="KW-1185">Reference proteome</keyword>
<evidence type="ECO:0000313" key="2">
    <source>
        <dbReference type="Proteomes" id="UP000031668"/>
    </source>
</evidence>
<protein>
    <submittedName>
        <fullName evidence="1">Uncharacterized protein</fullName>
    </submittedName>
</protein>
<evidence type="ECO:0000313" key="1">
    <source>
        <dbReference type="EMBL" id="KII67320.1"/>
    </source>
</evidence>
<dbReference type="EMBL" id="JWZT01003240">
    <property type="protein sequence ID" value="KII67320.1"/>
    <property type="molecule type" value="Genomic_DNA"/>
</dbReference>
<proteinExistence type="predicted"/>
<accession>A0A0C2MSX7</accession>
<comment type="caution">
    <text evidence="1">The sequence shown here is derived from an EMBL/GenBank/DDBJ whole genome shotgun (WGS) entry which is preliminary data.</text>
</comment>
<gene>
    <name evidence="1" type="ORF">RF11_10404</name>
</gene>
<dbReference type="AlphaFoldDB" id="A0A0C2MSX7"/>
<sequence length="336" mass="38136">MTCLQTFRIGFPNHSTGLYVFCCKDNNSTISLKLDESFPPIDEYQLSIENQEDNILRELGGNHPTISVYVEIVGSRSRIAPSWIVRMNSNTPERPIPLRPYRIGSDNNVCAIVYRESVRLILPIRSRGGDQIAPNRFKFTALESQKTSDGKTIEVVTFVSSGYMTGCPRDYRHDQPLREVSTYAVLELDCGKNPCTVDFSLGSPNSSDVIHVVYHQKPGSSIPEREPDSSNLFDFPTFKMLSWRNGLQFDKTSQFFLPLMYADPVPVRWTCVYKDVIKLIESKVLLKGANRRGTHLVSKTVRSVDINPVGTHILTSRVTEQSYLDWCRSRWTLESA</sequence>
<reference evidence="1 2" key="1">
    <citation type="journal article" date="2014" name="Genome Biol. Evol.">
        <title>The genome of the myxosporean Thelohanellus kitauei shows adaptations to nutrient acquisition within its fish host.</title>
        <authorList>
            <person name="Yang Y."/>
            <person name="Xiong J."/>
            <person name="Zhou Z."/>
            <person name="Huo F."/>
            <person name="Miao W."/>
            <person name="Ran C."/>
            <person name="Liu Y."/>
            <person name="Zhang J."/>
            <person name="Feng J."/>
            <person name="Wang M."/>
            <person name="Wang M."/>
            <person name="Wang L."/>
            <person name="Yao B."/>
        </authorList>
    </citation>
    <scope>NUCLEOTIDE SEQUENCE [LARGE SCALE GENOMIC DNA]</scope>
    <source>
        <strain evidence="1">Wuqing</strain>
    </source>
</reference>
<name>A0A0C2MSX7_THEKT</name>